<accession>A0A1E3X3P3</accession>
<proteinExistence type="predicted"/>
<keyword evidence="2" id="KW-0489">Methyltransferase</keyword>
<gene>
    <name evidence="2" type="ORF">SCARUB_04677</name>
</gene>
<dbReference type="CDD" id="cd02440">
    <property type="entry name" value="AdoMet_MTases"/>
    <property type="match status" value="1"/>
</dbReference>
<dbReference type="Gene3D" id="3.40.50.150">
    <property type="entry name" value="Vaccinia Virus protein VP39"/>
    <property type="match status" value="1"/>
</dbReference>
<feature type="non-terminal residue" evidence="2">
    <location>
        <position position="186"/>
    </location>
</feature>
<dbReference type="Proteomes" id="UP000094056">
    <property type="component" value="Unassembled WGS sequence"/>
</dbReference>
<dbReference type="InterPro" id="IPR013216">
    <property type="entry name" value="Methyltransf_11"/>
</dbReference>
<sequence length="186" mass="21318">MKEKLLEWLVCPLCSKKLKLEISLREGREVIEGKLHCLCDQIFPIIGGVPRMLYGTLRKNLLRVYPDFFHRYPELLDETITSEEDVVIKQKQKTIDRFGYEWTHFHNYDCDNFRAFIDPLPANFLKGKLGLDVGCGTGRHARQASERGAEVVCVDLSEAVDVAYHNNAGNELAHIIQGDVYNLPVR</sequence>
<dbReference type="EMBL" id="MAYW01000262">
    <property type="protein sequence ID" value="ODS30217.1"/>
    <property type="molecule type" value="Genomic_DNA"/>
</dbReference>
<dbReference type="InterPro" id="IPR029063">
    <property type="entry name" value="SAM-dependent_MTases_sf"/>
</dbReference>
<keyword evidence="2" id="KW-0808">Transferase</keyword>
<dbReference type="SUPFAM" id="SSF53335">
    <property type="entry name" value="S-adenosyl-L-methionine-dependent methyltransferases"/>
    <property type="match status" value="1"/>
</dbReference>
<dbReference type="AlphaFoldDB" id="A0A1E3X3P3"/>
<dbReference type="InterPro" id="IPR005651">
    <property type="entry name" value="Trm112-like"/>
</dbReference>
<evidence type="ECO:0000259" key="1">
    <source>
        <dbReference type="Pfam" id="PF08241"/>
    </source>
</evidence>
<dbReference type="Pfam" id="PF03966">
    <property type="entry name" value="Trm112p"/>
    <property type="match status" value="1"/>
</dbReference>
<protein>
    <submittedName>
        <fullName evidence="2">Putative methyltransferase</fullName>
    </submittedName>
</protein>
<evidence type="ECO:0000313" key="3">
    <source>
        <dbReference type="Proteomes" id="UP000094056"/>
    </source>
</evidence>
<reference evidence="2 3" key="1">
    <citation type="submission" date="2016-07" db="EMBL/GenBank/DDBJ databases">
        <title>Draft genome of Scalindua rubra, obtained from a brine-seawater interface in the Red Sea, sheds light on salt adaptation in anammox bacteria.</title>
        <authorList>
            <person name="Speth D.R."/>
            <person name="Lagkouvardos I."/>
            <person name="Wang Y."/>
            <person name="Qian P.-Y."/>
            <person name="Dutilh B.E."/>
            <person name="Jetten M.S."/>
        </authorList>
    </citation>
    <scope>NUCLEOTIDE SEQUENCE [LARGE SCALE GENOMIC DNA]</scope>
    <source>
        <strain evidence="2">BSI-1</strain>
    </source>
</reference>
<evidence type="ECO:0000313" key="2">
    <source>
        <dbReference type="EMBL" id="ODS30217.1"/>
    </source>
</evidence>
<feature type="domain" description="Methyltransferase type 11" evidence="1">
    <location>
        <begin position="131"/>
        <end position="185"/>
    </location>
</feature>
<organism evidence="2 3">
    <name type="scientific">Candidatus Scalindua rubra</name>
    <dbReference type="NCBI Taxonomy" id="1872076"/>
    <lineage>
        <taxon>Bacteria</taxon>
        <taxon>Pseudomonadati</taxon>
        <taxon>Planctomycetota</taxon>
        <taxon>Candidatus Brocadiia</taxon>
        <taxon>Candidatus Brocadiales</taxon>
        <taxon>Candidatus Scalinduaceae</taxon>
        <taxon>Candidatus Scalindua</taxon>
    </lineage>
</organism>
<dbReference type="Pfam" id="PF08241">
    <property type="entry name" value="Methyltransf_11"/>
    <property type="match status" value="1"/>
</dbReference>
<dbReference type="GO" id="GO:0008757">
    <property type="term" value="F:S-adenosylmethionine-dependent methyltransferase activity"/>
    <property type="evidence" value="ECO:0007669"/>
    <property type="project" value="InterPro"/>
</dbReference>
<dbReference type="GO" id="GO:0032259">
    <property type="term" value="P:methylation"/>
    <property type="evidence" value="ECO:0007669"/>
    <property type="project" value="UniProtKB-KW"/>
</dbReference>
<name>A0A1E3X3P3_9BACT</name>
<dbReference type="Gene3D" id="2.20.25.10">
    <property type="match status" value="1"/>
</dbReference>
<comment type="caution">
    <text evidence="2">The sequence shown here is derived from an EMBL/GenBank/DDBJ whole genome shotgun (WGS) entry which is preliminary data.</text>
</comment>
<dbReference type="SUPFAM" id="SSF158997">
    <property type="entry name" value="Trm112p-like"/>
    <property type="match status" value="1"/>
</dbReference>